<dbReference type="InterPro" id="IPR034746">
    <property type="entry name" value="POTRA"/>
</dbReference>
<dbReference type="PANTHER" id="PTHR12815:SF42">
    <property type="entry name" value="BACTERIAL SURFACE ANTIGEN (D15) DOMAIN-CONTAINING PROTEIN"/>
    <property type="match status" value="1"/>
</dbReference>
<evidence type="ECO:0000256" key="3">
    <source>
        <dbReference type="ARBA" id="ARBA00023136"/>
    </source>
</evidence>
<dbReference type="EMBL" id="QFPN01000002">
    <property type="protein sequence ID" value="PZQ17923.1"/>
    <property type="molecule type" value="Genomic_DNA"/>
</dbReference>
<evidence type="ECO:0000256" key="1">
    <source>
        <dbReference type="ARBA" id="ARBA00004370"/>
    </source>
</evidence>
<organism evidence="6 7">
    <name type="scientific">Ancylobacter novellus</name>
    <name type="common">Thiobacillus novellus</name>
    <dbReference type="NCBI Taxonomy" id="921"/>
    <lineage>
        <taxon>Bacteria</taxon>
        <taxon>Pseudomonadati</taxon>
        <taxon>Pseudomonadota</taxon>
        <taxon>Alphaproteobacteria</taxon>
        <taxon>Hyphomicrobiales</taxon>
        <taxon>Xanthobacteraceae</taxon>
        <taxon>Ancylobacter</taxon>
    </lineage>
</organism>
<dbReference type="InterPro" id="IPR010827">
    <property type="entry name" value="BamA/TamA_POTRA"/>
</dbReference>
<evidence type="ECO:0000256" key="2">
    <source>
        <dbReference type="ARBA" id="ARBA00022452"/>
    </source>
</evidence>
<evidence type="ECO:0000313" key="7">
    <source>
        <dbReference type="Proteomes" id="UP000249577"/>
    </source>
</evidence>
<keyword evidence="3" id="KW-0472">Membrane</keyword>
<protein>
    <submittedName>
        <fullName evidence="6">Outer membrane protein assembly factor</fullName>
    </submittedName>
</protein>
<dbReference type="PROSITE" id="PS51779">
    <property type="entry name" value="POTRA"/>
    <property type="match status" value="1"/>
</dbReference>
<dbReference type="PANTHER" id="PTHR12815">
    <property type="entry name" value="SORTING AND ASSEMBLY MACHINERY SAMM50 PROTEIN FAMILY MEMBER"/>
    <property type="match status" value="1"/>
</dbReference>
<feature type="signal peptide" evidence="4">
    <location>
        <begin position="1"/>
        <end position="29"/>
    </location>
</feature>
<accession>A0A2W5MJY3</accession>
<feature type="chain" id="PRO_5015931987" evidence="4">
    <location>
        <begin position="30"/>
        <end position="648"/>
    </location>
</feature>
<proteinExistence type="predicted"/>
<evidence type="ECO:0000313" key="6">
    <source>
        <dbReference type="EMBL" id="PZQ17923.1"/>
    </source>
</evidence>
<dbReference type="Gene3D" id="2.40.160.50">
    <property type="entry name" value="membrane protein fhac: a member of the omp85/tpsb transporter family"/>
    <property type="match status" value="1"/>
</dbReference>
<dbReference type="InterPro" id="IPR039910">
    <property type="entry name" value="D15-like"/>
</dbReference>
<evidence type="ECO:0000256" key="4">
    <source>
        <dbReference type="SAM" id="SignalP"/>
    </source>
</evidence>
<dbReference type="GO" id="GO:0019867">
    <property type="term" value="C:outer membrane"/>
    <property type="evidence" value="ECO:0007669"/>
    <property type="project" value="InterPro"/>
</dbReference>
<keyword evidence="2" id="KW-0812">Transmembrane</keyword>
<comment type="caution">
    <text evidence="6">The sequence shown here is derived from an EMBL/GenBank/DDBJ whole genome shotgun (WGS) entry which is preliminary data.</text>
</comment>
<dbReference type="AlphaFoldDB" id="A0A2W5MJY3"/>
<name>A0A2W5MJY3_ANCNO</name>
<sequence length="648" mass="68866">MALNGGTGAWLPRLVAAGLACALAESAAAQPAPDAPPPAAANAVPGVPYTVQIQVDGGDAEVEKIASDTSTLKTLEKETPPGPPGLVGRGKADIERIAAALMATGRYNAVVDVTVAGVSVTSESAADAAQRARKPVPTLIRINPGAVFTFGAVRVAPADAGARAITFDLRKTGLETGKPAPSTAVFAAESKIVDQLRADGYPFAKTVGRDIVADHPRRQLDVTIKVEAGPRAPFGDVTITGTREVDPAVALGRVPFRPGDRYDPEKIKKLKDALAKLDVFSSIRVREADRPDASGRVPIAIEVEEKKFRYVGAAAKWDSVDGAGVNAYWGHRNLFGGAEKLRIDAGVGRLIENPPSEYEYKLGVHFEKPGIITGYDDLIVDVIAQRERPDAYWRDGVTGVVAIRRQLTDELSLQIGVEGDYSKIRDTFGEKNFLLAGLPIVATYDNTDNLLDPTKGVRVLLQAAPYYNAKGEQKSLNIFKGQISAYWSLDEDSRYILAGKIGAGSILGPSSTADVPANRRFFAGGGGSIRGFAYQSASPACQDIVPKPHKALDCDEDQPLGGRSLLETSVEARIKVTDTIGVVPFVDAGAAFDKAFPDFKEDIRVGAGVGLRYYTAIGPIRFDVATPVVGRSKNDPRVAFYVSIGQSF</sequence>
<evidence type="ECO:0000259" key="5">
    <source>
        <dbReference type="PROSITE" id="PS51779"/>
    </source>
</evidence>
<comment type="subcellular location">
    <subcellularLocation>
        <location evidence="1">Membrane</location>
    </subcellularLocation>
</comment>
<dbReference type="Pfam" id="PF01103">
    <property type="entry name" value="Omp85"/>
    <property type="match status" value="1"/>
</dbReference>
<keyword evidence="2" id="KW-1134">Transmembrane beta strand</keyword>
<keyword evidence="4" id="KW-0732">Signal</keyword>
<dbReference type="Gene3D" id="3.10.20.310">
    <property type="entry name" value="membrane protein fhac"/>
    <property type="match status" value="1"/>
</dbReference>
<feature type="domain" description="POTRA" evidence="5">
    <location>
        <begin position="232"/>
        <end position="306"/>
    </location>
</feature>
<gene>
    <name evidence="6" type="ORF">DI565_04135</name>
</gene>
<dbReference type="InterPro" id="IPR000184">
    <property type="entry name" value="Bac_surfAg_D15"/>
</dbReference>
<reference evidence="6 7" key="1">
    <citation type="submission" date="2017-08" db="EMBL/GenBank/DDBJ databases">
        <title>Infants hospitalized years apart are colonized by the same room-sourced microbial strains.</title>
        <authorList>
            <person name="Brooks B."/>
            <person name="Olm M.R."/>
            <person name="Firek B.A."/>
            <person name="Baker R."/>
            <person name="Thomas B.C."/>
            <person name="Morowitz M.J."/>
            <person name="Banfield J.F."/>
        </authorList>
    </citation>
    <scope>NUCLEOTIDE SEQUENCE [LARGE SCALE GENOMIC DNA]</scope>
    <source>
        <strain evidence="6">S2_005_003_R2_43</strain>
    </source>
</reference>
<dbReference type="Pfam" id="PF07244">
    <property type="entry name" value="POTRA"/>
    <property type="match status" value="1"/>
</dbReference>
<dbReference type="Proteomes" id="UP000249577">
    <property type="component" value="Unassembled WGS sequence"/>
</dbReference>